<evidence type="ECO:0000313" key="3">
    <source>
        <dbReference type="Proteomes" id="UP001140949"/>
    </source>
</evidence>
<keyword evidence="3" id="KW-1185">Reference proteome</keyword>
<dbReference type="Proteomes" id="UP001140949">
    <property type="component" value="Unassembled WGS sequence"/>
</dbReference>
<dbReference type="AlphaFoldDB" id="A0AAX6IF53"/>
<accession>A0AAX6IF53</accession>
<comment type="caution">
    <text evidence="2">The sequence shown here is derived from an EMBL/GenBank/DDBJ whole genome shotgun (WGS) entry which is preliminary data.</text>
</comment>
<evidence type="ECO:0000313" key="2">
    <source>
        <dbReference type="EMBL" id="KAJ6851886.1"/>
    </source>
</evidence>
<evidence type="ECO:0000256" key="1">
    <source>
        <dbReference type="SAM" id="MobiDB-lite"/>
    </source>
</evidence>
<protein>
    <submittedName>
        <fullName evidence="2">Uncharacterized protein</fullName>
    </submittedName>
</protein>
<gene>
    <name evidence="2" type="ORF">M6B38_257785</name>
</gene>
<feature type="compositionally biased region" description="Basic and acidic residues" evidence="1">
    <location>
        <begin position="102"/>
        <end position="116"/>
    </location>
</feature>
<dbReference type="EMBL" id="JANAVB010002000">
    <property type="protein sequence ID" value="KAJ6851886.1"/>
    <property type="molecule type" value="Genomic_DNA"/>
</dbReference>
<name>A0AAX6IF53_IRIPA</name>
<reference evidence="2" key="2">
    <citation type="submission" date="2023-04" db="EMBL/GenBank/DDBJ databases">
        <authorList>
            <person name="Bruccoleri R.E."/>
            <person name="Oakeley E.J."/>
            <person name="Faust A.-M."/>
            <person name="Dessus-Babus S."/>
            <person name="Altorfer M."/>
            <person name="Burckhardt D."/>
            <person name="Oertli M."/>
            <person name="Naumann U."/>
            <person name="Petersen F."/>
            <person name="Wong J."/>
        </authorList>
    </citation>
    <scope>NUCLEOTIDE SEQUENCE</scope>
    <source>
        <strain evidence="2">GSM-AAB239-AS_SAM_17_03QT</strain>
        <tissue evidence="2">Leaf</tissue>
    </source>
</reference>
<feature type="region of interest" description="Disordered" evidence="1">
    <location>
        <begin position="94"/>
        <end position="116"/>
    </location>
</feature>
<reference evidence="2" key="1">
    <citation type="journal article" date="2023" name="GigaByte">
        <title>Genome assembly of the bearded iris, Iris pallida Lam.</title>
        <authorList>
            <person name="Bruccoleri R.E."/>
            <person name="Oakeley E.J."/>
            <person name="Faust A.M.E."/>
            <person name="Altorfer M."/>
            <person name="Dessus-Babus S."/>
            <person name="Burckhardt D."/>
            <person name="Oertli M."/>
            <person name="Naumann U."/>
            <person name="Petersen F."/>
            <person name="Wong J."/>
        </authorList>
    </citation>
    <scope>NUCLEOTIDE SEQUENCE</scope>
    <source>
        <strain evidence="2">GSM-AAB239-AS_SAM_17_03QT</strain>
    </source>
</reference>
<sequence>MVGPDLEDSGPWRWLGDFEADRLHLSPDPVVTSQVGDLRSDTAINVASLSKGRRCRRGASVEMRYWREVDPAMARQIRVQRGGQRWLTKSGELAVARGQEQSQRERGERESDVAVL</sequence>
<organism evidence="2 3">
    <name type="scientific">Iris pallida</name>
    <name type="common">Sweet iris</name>
    <dbReference type="NCBI Taxonomy" id="29817"/>
    <lineage>
        <taxon>Eukaryota</taxon>
        <taxon>Viridiplantae</taxon>
        <taxon>Streptophyta</taxon>
        <taxon>Embryophyta</taxon>
        <taxon>Tracheophyta</taxon>
        <taxon>Spermatophyta</taxon>
        <taxon>Magnoliopsida</taxon>
        <taxon>Liliopsida</taxon>
        <taxon>Asparagales</taxon>
        <taxon>Iridaceae</taxon>
        <taxon>Iridoideae</taxon>
        <taxon>Irideae</taxon>
        <taxon>Iris</taxon>
    </lineage>
</organism>
<proteinExistence type="predicted"/>